<protein>
    <recommendedName>
        <fullName evidence="1">DUF58 domain-containing protein</fullName>
    </recommendedName>
</protein>
<dbReference type="InterPro" id="IPR002881">
    <property type="entry name" value="DUF58"/>
</dbReference>
<dbReference type="SUPFAM" id="SSF53300">
    <property type="entry name" value="vWA-like"/>
    <property type="match status" value="1"/>
</dbReference>
<dbReference type="PANTHER" id="PTHR33608">
    <property type="entry name" value="BLL2464 PROTEIN"/>
    <property type="match status" value="1"/>
</dbReference>
<sequence>MNKPSRIIDPAILTKFGNLSFIAKTVVEGFISGLHHSIHKGSSVEFAEHREYVRGDDPRYLDWKLYGRTDRLYVREFREETNLKAYIILDISNSMNYTSQPQFITKFRYAQCLAGCLGYLMMKQNDATGLVVFDSDVKKFIKPSSTKAHFHFLVDNLENIKPGKDTNIGEILHKIANHIRRRSLIILISDLFDEQDSAMRGLTHFKYKHHEIIVFHVIDRGEMEFPFDGFRDFVDMETDERISVDATTIRAAYQKIFKEFLSFYQKGCSEMGVNYARAITQTPFDYFLYQFLEMRSQTK</sequence>
<dbReference type="Proteomes" id="UP000485562">
    <property type="component" value="Unassembled WGS sequence"/>
</dbReference>
<reference evidence="2" key="1">
    <citation type="submission" date="2017-02" db="EMBL/GenBank/DDBJ databases">
        <title>Delving into the versatile metabolic prowess of the omnipresent phylum Bacteroidetes.</title>
        <authorList>
            <person name="Nobu M.K."/>
            <person name="Mei R."/>
            <person name="Narihiro T."/>
            <person name="Kuroda K."/>
            <person name="Liu W.-T."/>
        </authorList>
    </citation>
    <scope>NUCLEOTIDE SEQUENCE</scope>
    <source>
        <strain evidence="2">ADurb.Bin131</strain>
    </source>
</reference>
<evidence type="ECO:0000313" key="2">
    <source>
        <dbReference type="EMBL" id="OQB74007.1"/>
    </source>
</evidence>
<dbReference type="Gene3D" id="3.40.50.410">
    <property type="entry name" value="von Willebrand factor, type A domain"/>
    <property type="match status" value="1"/>
</dbReference>
<evidence type="ECO:0000259" key="1">
    <source>
        <dbReference type="Pfam" id="PF01882"/>
    </source>
</evidence>
<dbReference type="AlphaFoldDB" id="A0A1V6CAS8"/>
<dbReference type="EMBL" id="MWDQ01000054">
    <property type="protein sequence ID" value="OQB74007.1"/>
    <property type="molecule type" value="Genomic_DNA"/>
</dbReference>
<dbReference type="Pfam" id="PF01882">
    <property type="entry name" value="DUF58"/>
    <property type="match status" value="1"/>
</dbReference>
<dbReference type="InterPro" id="IPR036465">
    <property type="entry name" value="vWFA_dom_sf"/>
</dbReference>
<accession>A0A1V6CAS8</accession>
<feature type="domain" description="DUF58" evidence="1">
    <location>
        <begin position="48"/>
        <end position="256"/>
    </location>
</feature>
<organism evidence="2">
    <name type="scientific">candidate division TA06 bacterium ADurb.Bin131</name>
    <dbReference type="NCBI Taxonomy" id="1852827"/>
    <lineage>
        <taxon>Bacteria</taxon>
        <taxon>Bacteria division TA06</taxon>
    </lineage>
</organism>
<proteinExistence type="predicted"/>
<gene>
    <name evidence="2" type="ORF">BWX89_00706</name>
</gene>
<name>A0A1V6CAS8_UNCT6</name>
<comment type="caution">
    <text evidence="2">The sequence shown here is derived from an EMBL/GenBank/DDBJ whole genome shotgun (WGS) entry which is preliminary data.</text>
</comment>
<dbReference type="PANTHER" id="PTHR33608:SF7">
    <property type="entry name" value="DUF58 DOMAIN-CONTAINING PROTEIN"/>
    <property type="match status" value="1"/>
</dbReference>